<dbReference type="KEGG" id="bti:BTG_32158"/>
<accession>A0A9W3JGP0</accession>
<organism evidence="1 2">
    <name type="scientific">Bacillus thuringiensis HD-771</name>
    <dbReference type="NCBI Taxonomy" id="1218175"/>
    <lineage>
        <taxon>Bacteria</taxon>
        <taxon>Bacillati</taxon>
        <taxon>Bacillota</taxon>
        <taxon>Bacilli</taxon>
        <taxon>Bacillales</taxon>
        <taxon>Bacillaceae</taxon>
        <taxon>Bacillus</taxon>
        <taxon>Bacillus cereus group</taxon>
    </lineage>
</organism>
<evidence type="ECO:0000313" key="1">
    <source>
        <dbReference type="EMBL" id="AFQ19768.1"/>
    </source>
</evidence>
<protein>
    <submittedName>
        <fullName evidence="1">Uncharacterized protein</fullName>
    </submittedName>
</protein>
<evidence type="ECO:0000313" key="2">
    <source>
        <dbReference type="Proteomes" id="UP000005259"/>
    </source>
</evidence>
<sequence length="175" mass="19181">MKSVTLSLAPTTFVVTGDTKEEMLANAKKAFIEQVSKNLFPHISYSINDADALTLETSFPGLIVETEDGLKGIVTAVKRKTIDVMLAGHLDANDEPQAFKKSNATFEEARSIRCESSKLNWEEGDSGYLKTGEGFKPVVIGKTNTKKTTLHIIGANKSVTLTPIELMLYLKDNKE</sequence>
<gene>
    <name evidence="1" type="ORF">BTG_32158</name>
</gene>
<geneLocation type="plasmid" evidence="1 2">
    <name>p02</name>
</geneLocation>
<reference evidence="1 2" key="1">
    <citation type="submission" date="2012-08" db="EMBL/GenBank/DDBJ databases">
        <authorList>
            <person name="Doggett N."/>
            <person name="Teshima H."/>
            <person name="Bruce D."/>
            <person name="Detter J.C."/>
            <person name="Johnson S.L."/>
            <person name="Han C."/>
        </authorList>
    </citation>
    <scope>NUCLEOTIDE SEQUENCE [LARGE SCALE GENOMIC DNA]</scope>
    <source>
        <strain evidence="1 2">HD-771</strain>
        <plasmid evidence="1 2">p02</plasmid>
    </source>
</reference>
<dbReference type="Proteomes" id="UP000005259">
    <property type="component" value="Plasmid p02"/>
</dbReference>
<dbReference type="EMBL" id="CP003754">
    <property type="protein sequence ID" value="AFQ19768.1"/>
    <property type="molecule type" value="Genomic_DNA"/>
</dbReference>
<proteinExistence type="predicted"/>
<dbReference type="AlphaFoldDB" id="A0A9W3JGP0"/>
<name>A0A9W3JGP0_BACTU</name>
<keyword evidence="1" id="KW-0614">Plasmid</keyword>